<protein>
    <recommendedName>
        <fullName evidence="3">Permuted papain-like amidase enzyme, YaeF/YiiX, C92 family</fullName>
    </recommendedName>
</protein>
<evidence type="ECO:0008006" key="3">
    <source>
        <dbReference type="Google" id="ProtNLM"/>
    </source>
</evidence>
<sequence>MKLEIGDVLLLPTKKVKTYKIIASILGQNIAKLIKNITDQDYLHAEMYIGNGYIMAAWLNGVHIAKYPLEILRHFDVYRHRNKRVKTIIREKIKEDLKAFVNGETTKYIARPYDLQSLILNSISEIIGIVADEEKFEDSLNFDNPNAYICSELIARIYHDAGVDIKQNLEFVSPDDIAKSEEMIKIL</sequence>
<evidence type="ECO:0000313" key="2">
    <source>
        <dbReference type="Proteomes" id="UP000184334"/>
    </source>
</evidence>
<dbReference type="EMBL" id="FQUI01000005">
    <property type="protein sequence ID" value="SHE48646.1"/>
    <property type="molecule type" value="Genomic_DNA"/>
</dbReference>
<gene>
    <name evidence="1" type="ORF">SAMN02745164_00528</name>
</gene>
<comment type="caution">
    <text evidence="1">The sequence shown here is derived from an EMBL/GenBank/DDBJ whole genome shotgun (WGS) entry which is preliminary data.</text>
</comment>
<dbReference type="OrthoDB" id="47034at2"/>
<dbReference type="InterPro" id="IPR038765">
    <property type="entry name" value="Papain-like_cys_pep_sf"/>
</dbReference>
<dbReference type="AlphaFoldDB" id="A0A1M4TW40"/>
<proteinExistence type="predicted"/>
<name>A0A1M4TW40_MARH1</name>
<keyword evidence="2" id="KW-1185">Reference proteome</keyword>
<organism evidence="1 2">
    <name type="scientific">Marinitoga hydrogenitolerans (strain DSM 16785 / JCM 12826 / AT1271)</name>
    <dbReference type="NCBI Taxonomy" id="1122195"/>
    <lineage>
        <taxon>Bacteria</taxon>
        <taxon>Thermotogati</taxon>
        <taxon>Thermotogota</taxon>
        <taxon>Thermotogae</taxon>
        <taxon>Petrotogales</taxon>
        <taxon>Petrotogaceae</taxon>
        <taxon>Marinitoga</taxon>
    </lineage>
</organism>
<dbReference type="SUPFAM" id="SSF54001">
    <property type="entry name" value="Cysteine proteinases"/>
    <property type="match status" value="1"/>
</dbReference>
<dbReference type="RefSeq" id="WP_072863165.1">
    <property type="nucleotide sequence ID" value="NZ_FQUI01000005.1"/>
</dbReference>
<dbReference type="Gene3D" id="3.90.1720.10">
    <property type="entry name" value="endopeptidase domain like (from Nostoc punctiforme)"/>
    <property type="match status" value="1"/>
</dbReference>
<dbReference type="Proteomes" id="UP000184334">
    <property type="component" value="Unassembled WGS sequence"/>
</dbReference>
<dbReference type="STRING" id="1122195.SAMN02745164_00528"/>
<accession>A0A1M4TW40</accession>
<reference evidence="1" key="1">
    <citation type="submission" date="2016-11" db="EMBL/GenBank/DDBJ databases">
        <authorList>
            <person name="Varghese N."/>
            <person name="Submissions S."/>
        </authorList>
    </citation>
    <scope>NUCLEOTIDE SEQUENCE [LARGE SCALE GENOMIC DNA]</scope>
    <source>
        <strain evidence="1">DSM 16785</strain>
    </source>
</reference>
<evidence type="ECO:0000313" key="1">
    <source>
        <dbReference type="EMBL" id="SHE48646.1"/>
    </source>
</evidence>